<evidence type="ECO:0000256" key="6">
    <source>
        <dbReference type="RuleBase" id="RU003346"/>
    </source>
</evidence>
<dbReference type="SUPFAM" id="SSF103473">
    <property type="entry name" value="MFS general substrate transporter"/>
    <property type="match status" value="1"/>
</dbReference>
<feature type="transmembrane region" description="Helical" evidence="8">
    <location>
        <begin position="403"/>
        <end position="423"/>
    </location>
</feature>
<feature type="region of interest" description="Disordered" evidence="7">
    <location>
        <begin position="1"/>
        <end position="34"/>
    </location>
</feature>
<evidence type="ECO:0000256" key="7">
    <source>
        <dbReference type="SAM" id="MobiDB-lite"/>
    </source>
</evidence>
<feature type="transmembrane region" description="Helical" evidence="8">
    <location>
        <begin position="368"/>
        <end position="391"/>
    </location>
</feature>
<feature type="domain" description="Major facilitator superfamily (MFS) profile" evidence="9">
    <location>
        <begin position="45"/>
        <end position="457"/>
    </location>
</feature>
<dbReference type="PROSITE" id="PS50850">
    <property type="entry name" value="MFS"/>
    <property type="match status" value="1"/>
</dbReference>
<proteinExistence type="inferred from homology"/>
<reference evidence="11" key="1">
    <citation type="submission" date="2016-10" db="EMBL/GenBank/DDBJ databases">
        <authorList>
            <person name="Varghese N."/>
            <person name="Submissions S."/>
        </authorList>
    </citation>
    <scope>NUCLEOTIDE SEQUENCE [LARGE SCALE GENOMIC DNA]</scope>
    <source>
        <strain evidence="11">CGMCC 4.3530</strain>
    </source>
</reference>
<dbReference type="RefSeq" id="WP_245761501.1">
    <property type="nucleotide sequence ID" value="NZ_FNOK01000037.1"/>
</dbReference>
<dbReference type="InterPro" id="IPR003663">
    <property type="entry name" value="Sugar/inositol_transpt"/>
</dbReference>
<dbReference type="InterPro" id="IPR020846">
    <property type="entry name" value="MFS_dom"/>
</dbReference>
<dbReference type="PANTHER" id="PTHR48020">
    <property type="entry name" value="PROTON MYO-INOSITOL COTRANSPORTER"/>
    <property type="match status" value="1"/>
</dbReference>
<keyword evidence="4 8" id="KW-1133">Transmembrane helix</keyword>
<dbReference type="NCBIfam" id="TIGR00879">
    <property type="entry name" value="SP"/>
    <property type="match status" value="1"/>
</dbReference>
<evidence type="ECO:0000256" key="8">
    <source>
        <dbReference type="SAM" id="Phobius"/>
    </source>
</evidence>
<dbReference type="GO" id="GO:0005886">
    <property type="term" value="C:plasma membrane"/>
    <property type="evidence" value="ECO:0007669"/>
    <property type="project" value="UniProtKB-SubCell"/>
</dbReference>
<evidence type="ECO:0000313" key="11">
    <source>
        <dbReference type="Proteomes" id="UP000199529"/>
    </source>
</evidence>
<evidence type="ECO:0000256" key="2">
    <source>
        <dbReference type="ARBA" id="ARBA00022448"/>
    </source>
</evidence>
<dbReference type="EMBL" id="FNOK01000037">
    <property type="protein sequence ID" value="SDY86887.1"/>
    <property type="molecule type" value="Genomic_DNA"/>
</dbReference>
<sequence length="480" mass="50962">MVDSSRSVDTGRHSPGPKQGPGPGPQQDDTPASAAAPMPRFVKAVAVLGGMAGLLYGYDSGAIATALPFATDQFGLSPTQQGLVTSLILLGALPSIVVGSLAAKRYDRRHLLLVAGVIFIVGSLGCAFSVSVATLLISRFALGLAVGLANMFGLIYLTELAPKRTRGMISALYQLSVNIGILAAYGTGDALRSSGSWQWMLGLGALPAALFLVGMLLSPASPRWLTLRGRDAEALQVLQRLRISTSEADAEAAEIRRSLSRQEAGLRELLRRYRPAMAIGLTLTFFQVFTGINAVVYYAPTVFADATGHSPDTGIIANYSVGGALVLSTALSLPLIDRLGRVKLLALSLGSQVPPLVLLALFPHQSVLDVICVFVFTFAFGFGLGPVFWLYVPEILPLRARALGMGVVTFTQYLFNFLFSLTFPDLLGAIGFWVFGIYALLSALGLAFVLTRVPETAGRSLEDIETTWRQQAEPASVPGT</sequence>
<feature type="transmembrane region" description="Helical" evidence="8">
    <location>
        <begin position="110"/>
        <end position="130"/>
    </location>
</feature>
<accession>A0A1H3ND79</accession>
<feature type="transmembrane region" description="Helical" evidence="8">
    <location>
        <begin position="169"/>
        <end position="187"/>
    </location>
</feature>
<feature type="transmembrane region" description="Helical" evidence="8">
    <location>
        <begin position="344"/>
        <end position="362"/>
    </location>
</feature>
<gene>
    <name evidence="10" type="ORF">SAMN05216215_103773</name>
</gene>
<evidence type="ECO:0000256" key="5">
    <source>
        <dbReference type="ARBA" id="ARBA00023136"/>
    </source>
</evidence>
<dbReference type="Proteomes" id="UP000199529">
    <property type="component" value="Unassembled WGS sequence"/>
</dbReference>
<evidence type="ECO:0000256" key="1">
    <source>
        <dbReference type="ARBA" id="ARBA00004651"/>
    </source>
</evidence>
<protein>
    <submittedName>
        <fullName evidence="10">MFS transporter, sugar porter (SP) family</fullName>
    </submittedName>
</protein>
<dbReference type="InterPro" id="IPR005828">
    <property type="entry name" value="MFS_sugar_transport-like"/>
</dbReference>
<evidence type="ECO:0000256" key="3">
    <source>
        <dbReference type="ARBA" id="ARBA00022692"/>
    </source>
</evidence>
<dbReference type="PRINTS" id="PR00171">
    <property type="entry name" value="SUGRTRNSPORT"/>
</dbReference>
<organism evidence="10 11">
    <name type="scientific">Saccharopolyspora shandongensis</name>
    <dbReference type="NCBI Taxonomy" id="418495"/>
    <lineage>
        <taxon>Bacteria</taxon>
        <taxon>Bacillati</taxon>
        <taxon>Actinomycetota</taxon>
        <taxon>Actinomycetes</taxon>
        <taxon>Pseudonocardiales</taxon>
        <taxon>Pseudonocardiaceae</taxon>
        <taxon>Saccharopolyspora</taxon>
    </lineage>
</organism>
<dbReference type="PANTHER" id="PTHR48020:SF12">
    <property type="entry name" value="PROTON MYO-INOSITOL COTRANSPORTER"/>
    <property type="match status" value="1"/>
</dbReference>
<feature type="transmembrane region" description="Helical" evidence="8">
    <location>
        <begin position="136"/>
        <end position="157"/>
    </location>
</feature>
<keyword evidence="3 8" id="KW-0812">Transmembrane</keyword>
<evidence type="ECO:0000256" key="4">
    <source>
        <dbReference type="ARBA" id="ARBA00022989"/>
    </source>
</evidence>
<feature type="transmembrane region" description="Helical" evidence="8">
    <location>
        <begin position="45"/>
        <end position="70"/>
    </location>
</feature>
<dbReference type="STRING" id="418495.SAMN05216215_103773"/>
<dbReference type="InterPro" id="IPR050814">
    <property type="entry name" value="Myo-inositol_Transporter"/>
</dbReference>
<evidence type="ECO:0000313" key="10">
    <source>
        <dbReference type="EMBL" id="SDY86887.1"/>
    </source>
</evidence>
<keyword evidence="11" id="KW-1185">Reference proteome</keyword>
<name>A0A1H3ND79_9PSEU</name>
<dbReference type="Gene3D" id="1.20.1250.20">
    <property type="entry name" value="MFS general substrate transporter like domains"/>
    <property type="match status" value="1"/>
</dbReference>
<feature type="transmembrane region" description="Helical" evidence="8">
    <location>
        <begin position="429"/>
        <end position="450"/>
    </location>
</feature>
<feature type="transmembrane region" description="Helical" evidence="8">
    <location>
        <begin position="82"/>
        <end position="103"/>
    </location>
</feature>
<feature type="transmembrane region" description="Helical" evidence="8">
    <location>
        <begin position="199"/>
        <end position="220"/>
    </location>
</feature>
<feature type="transmembrane region" description="Helical" evidence="8">
    <location>
        <begin position="319"/>
        <end position="337"/>
    </location>
</feature>
<dbReference type="InterPro" id="IPR036259">
    <property type="entry name" value="MFS_trans_sf"/>
</dbReference>
<comment type="similarity">
    <text evidence="6">Belongs to the major facilitator superfamily. Sugar transporter (TC 2.A.1.1) family.</text>
</comment>
<feature type="transmembrane region" description="Helical" evidence="8">
    <location>
        <begin position="276"/>
        <end position="299"/>
    </location>
</feature>
<keyword evidence="2 6" id="KW-0813">Transport</keyword>
<keyword evidence="5 8" id="KW-0472">Membrane</keyword>
<dbReference type="GO" id="GO:0022857">
    <property type="term" value="F:transmembrane transporter activity"/>
    <property type="evidence" value="ECO:0007669"/>
    <property type="project" value="InterPro"/>
</dbReference>
<dbReference type="Pfam" id="PF00083">
    <property type="entry name" value="Sugar_tr"/>
    <property type="match status" value="1"/>
</dbReference>
<comment type="subcellular location">
    <subcellularLocation>
        <location evidence="1">Cell membrane</location>
        <topology evidence="1">Multi-pass membrane protein</topology>
    </subcellularLocation>
</comment>
<dbReference type="AlphaFoldDB" id="A0A1H3ND79"/>
<evidence type="ECO:0000259" key="9">
    <source>
        <dbReference type="PROSITE" id="PS50850"/>
    </source>
</evidence>